<evidence type="ECO:0000313" key="2">
    <source>
        <dbReference type="EMBL" id="HHQ80768.1"/>
    </source>
</evidence>
<feature type="region of interest" description="Disordered" evidence="1">
    <location>
        <begin position="199"/>
        <end position="222"/>
    </location>
</feature>
<gene>
    <name evidence="2" type="ORF">ENM78_04905</name>
</gene>
<organism evidence="2">
    <name type="scientific">Fervidicoccus fontis</name>
    <dbReference type="NCBI Taxonomy" id="683846"/>
    <lineage>
        <taxon>Archaea</taxon>
        <taxon>Thermoproteota</taxon>
        <taxon>Thermoprotei</taxon>
        <taxon>Fervidicoccales</taxon>
        <taxon>Fervidicoccaceae</taxon>
        <taxon>Fervidicoccus</taxon>
    </lineage>
</organism>
<dbReference type="AlphaFoldDB" id="A0A7J3ZL58"/>
<dbReference type="Gene3D" id="6.10.140.1230">
    <property type="match status" value="1"/>
</dbReference>
<comment type="caution">
    <text evidence="2">The sequence shown here is derived from an EMBL/GenBank/DDBJ whole genome shotgun (WGS) entry which is preliminary data.</text>
</comment>
<proteinExistence type="predicted"/>
<name>A0A7J3ZL58_9CREN</name>
<accession>A0A7J3ZL58</accession>
<dbReference type="EMBL" id="DRZC01000071">
    <property type="protein sequence ID" value="HHQ80768.1"/>
    <property type="molecule type" value="Genomic_DNA"/>
</dbReference>
<protein>
    <recommendedName>
        <fullName evidence="3">Snf7 family protein</fullName>
    </recommendedName>
</protein>
<reference evidence="2" key="1">
    <citation type="journal article" date="2020" name="mSystems">
        <title>Genome- and Community-Level Interaction Insights into Carbon Utilization and Element Cycling Functions of Hydrothermarchaeota in Hydrothermal Sediment.</title>
        <authorList>
            <person name="Zhou Z."/>
            <person name="Liu Y."/>
            <person name="Xu W."/>
            <person name="Pan J."/>
            <person name="Luo Z.H."/>
            <person name="Li M."/>
        </authorList>
    </citation>
    <scope>NUCLEOTIDE SEQUENCE [LARGE SCALE GENOMIC DNA]</scope>
    <source>
        <strain evidence="2">SpSt-1116</strain>
    </source>
</reference>
<evidence type="ECO:0000256" key="1">
    <source>
        <dbReference type="SAM" id="MobiDB-lite"/>
    </source>
</evidence>
<evidence type="ECO:0008006" key="3">
    <source>
        <dbReference type="Google" id="ProtNLM"/>
    </source>
</evidence>
<sequence>MGSIEAFAKKWAPNSDKESVWKKLRNTVSPPPPARHRIAMALFKIRVQKSKMEYTLHRLQSRGAQLFEKVVDAQVKKDIAKATMYATEVAEVRKVAKALMSAIIALERISLRLETIQDVGDLITALGPVVGVIREVRSTLMGIMPEVAFELMEVDELLQSTVMELGEFAGIHIQQPTASEEARKVLEEATAIAEQRMKEQFPEIPVGSGSKLPEPPTVESGD</sequence>